<dbReference type="RefSeq" id="WP_067310515.1">
    <property type="nucleotide sequence ID" value="NZ_LRMV01000092.1"/>
</dbReference>
<feature type="compositionally biased region" description="Pro residues" evidence="1">
    <location>
        <begin position="43"/>
        <end position="53"/>
    </location>
</feature>
<proteinExistence type="predicted"/>
<gene>
    <name evidence="2" type="ORF">GA0070623_4398</name>
</gene>
<dbReference type="EMBL" id="LT607752">
    <property type="protein sequence ID" value="SCG78422.1"/>
    <property type="molecule type" value="Genomic_DNA"/>
</dbReference>
<dbReference type="Proteomes" id="UP000198226">
    <property type="component" value="Chromosome I"/>
</dbReference>
<dbReference type="Gene3D" id="2.50.20.20">
    <property type="match status" value="1"/>
</dbReference>
<accession>A0A109IIX4</accession>
<evidence type="ECO:0000313" key="3">
    <source>
        <dbReference type="Proteomes" id="UP000198226"/>
    </source>
</evidence>
<dbReference type="OrthoDB" id="3389388at2"/>
<sequence>MTQRTGTTGSIRRVAATGSALLTATVLLTGCAVPDRSSAGATPPAPSTSPSPDPKTALLAAVPDDDDPRFRFTHSGGADKVSGVVDPAAEATELTFSQRSTDPAFTMTMSMRVIDDRVWMRVKLTGIDGLHEAMKLPKRWMKLDPSKIKDEADNLVYEGADPGNTGVLIESASTVQDKGSGTYTGFIDLTASDQAAQAVDDVDVAALGPAARQVPFTAVVGADGNLGSLTLKVPAAGKAKAHTVVTRYYDFGKAPSLAAPSGDQVQTAPASAYELLNG</sequence>
<reference evidence="3" key="1">
    <citation type="submission" date="2016-06" db="EMBL/GenBank/DDBJ databases">
        <authorList>
            <person name="Varghese N."/>
            <person name="Submissions Spin"/>
        </authorList>
    </citation>
    <scope>NUCLEOTIDE SEQUENCE [LARGE SCALE GENOMIC DNA]</scope>
    <source>
        <strain evidence="3">DSM 44983</strain>
    </source>
</reference>
<name>A0A109IIX4_9ACTN</name>
<feature type="region of interest" description="Disordered" evidence="1">
    <location>
        <begin position="36"/>
        <end position="56"/>
    </location>
</feature>
<dbReference type="PROSITE" id="PS51257">
    <property type="entry name" value="PROKAR_LIPOPROTEIN"/>
    <property type="match status" value="1"/>
</dbReference>
<protein>
    <submittedName>
        <fullName evidence="2">Uncharacterized protein</fullName>
    </submittedName>
</protein>
<organism evidence="2 3">
    <name type="scientific">Micromonospora rifamycinica</name>
    <dbReference type="NCBI Taxonomy" id="291594"/>
    <lineage>
        <taxon>Bacteria</taxon>
        <taxon>Bacillati</taxon>
        <taxon>Actinomycetota</taxon>
        <taxon>Actinomycetes</taxon>
        <taxon>Micromonosporales</taxon>
        <taxon>Micromonosporaceae</taxon>
        <taxon>Micromonospora</taxon>
    </lineage>
</organism>
<evidence type="ECO:0000313" key="2">
    <source>
        <dbReference type="EMBL" id="SCG78422.1"/>
    </source>
</evidence>
<evidence type="ECO:0000256" key="1">
    <source>
        <dbReference type="SAM" id="MobiDB-lite"/>
    </source>
</evidence>
<keyword evidence="3" id="KW-1185">Reference proteome</keyword>
<dbReference type="AlphaFoldDB" id="A0A109IIX4"/>